<evidence type="ECO:0000259" key="8">
    <source>
        <dbReference type="PROSITE" id="PS51007"/>
    </source>
</evidence>
<proteinExistence type="predicted"/>
<dbReference type="GO" id="GO:0020037">
    <property type="term" value="F:heme binding"/>
    <property type="evidence" value="ECO:0007669"/>
    <property type="project" value="InterPro"/>
</dbReference>
<feature type="transmembrane region" description="Helical" evidence="7">
    <location>
        <begin position="12"/>
        <end position="32"/>
    </location>
</feature>
<feature type="compositionally biased region" description="Polar residues" evidence="6">
    <location>
        <begin position="228"/>
        <end position="237"/>
    </location>
</feature>
<name>A0A3B0U6U6_9ZZZZ</name>
<dbReference type="PANTHER" id="PTHR11961">
    <property type="entry name" value="CYTOCHROME C"/>
    <property type="match status" value="1"/>
</dbReference>
<evidence type="ECO:0000256" key="7">
    <source>
        <dbReference type="SAM" id="Phobius"/>
    </source>
</evidence>
<dbReference type="InterPro" id="IPR009056">
    <property type="entry name" value="Cyt_c-like_dom"/>
</dbReference>
<evidence type="ECO:0000256" key="6">
    <source>
        <dbReference type="SAM" id="MobiDB-lite"/>
    </source>
</evidence>
<dbReference type="GO" id="GO:0046872">
    <property type="term" value="F:metal ion binding"/>
    <property type="evidence" value="ECO:0007669"/>
    <property type="project" value="UniProtKB-KW"/>
</dbReference>
<keyword evidence="7" id="KW-1133">Transmembrane helix</keyword>
<sequence length="237" mass="24535">MNMFELNKIVGALLGTILLIMGLGIIADFLYAPSKPEIPGYKVELPDEQDSAPVETAEAEPQMTLAAMLAAGDASKGAAQAKKCAACHTFDEGGANKVGPNLYGIVGRPMASVGGFGYSSALKEMAAGDGVWSYEALYGFLTKPKEFIPGTTMAFAGVKRETQRADLVLFLKEKSPDAPALPTDEAAAEPAPAPEPATTEPAAPATEAPMTQPAPDQPATEEAPAPSQEETAPAQAN</sequence>
<keyword evidence="7" id="KW-0812">Transmembrane</keyword>
<dbReference type="InterPro" id="IPR036909">
    <property type="entry name" value="Cyt_c-like_dom_sf"/>
</dbReference>
<protein>
    <submittedName>
        <fullName evidence="9">Membrane c-type cytochrome cy</fullName>
    </submittedName>
</protein>
<dbReference type="PRINTS" id="PR00604">
    <property type="entry name" value="CYTCHRMECIAB"/>
</dbReference>
<evidence type="ECO:0000256" key="3">
    <source>
        <dbReference type="ARBA" id="ARBA00022723"/>
    </source>
</evidence>
<evidence type="ECO:0000256" key="1">
    <source>
        <dbReference type="ARBA" id="ARBA00022448"/>
    </source>
</evidence>
<dbReference type="InterPro" id="IPR002327">
    <property type="entry name" value="Cyt_c_1A/1B"/>
</dbReference>
<evidence type="ECO:0000313" key="9">
    <source>
        <dbReference type="EMBL" id="VAW16494.1"/>
    </source>
</evidence>
<dbReference type="SUPFAM" id="SSF46626">
    <property type="entry name" value="Cytochrome c"/>
    <property type="match status" value="1"/>
</dbReference>
<keyword evidence="7" id="KW-0472">Membrane</keyword>
<dbReference type="EMBL" id="UOEM01000097">
    <property type="protein sequence ID" value="VAW16494.1"/>
    <property type="molecule type" value="Genomic_DNA"/>
</dbReference>
<dbReference type="Gene3D" id="1.10.760.10">
    <property type="entry name" value="Cytochrome c-like domain"/>
    <property type="match status" value="1"/>
</dbReference>
<evidence type="ECO:0000256" key="2">
    <source>
        <dbReference type="ARBA" id="ARBA00022617"/>
    </source>
</evidence>
<keyword evidence="4" id="KW-0249">Electron transport</keyword>
<keyword evidence="1" id="KW-0813">Transport</keyword>
<evidence type="ECO:0000256" key="5">
    <source>
        <dbReference type="ARBA" id="ARBA00023004"/>
    </source>
</evidence>
<dbReference type="PROSITE" id="PS51007">
    <property type="entry name" value="CYTC"/>
    <property type="match status" value="1"/>
</dbReference>
<reference evidence="9" key="1">
    <citation type="submission" date="2018-06" db="EMBL/GenBank/DDBJ databases">
        <authorList>
            <person name="Zhirakovskaya E."/>
        </authorList>
    </citation>
    <scope>NUCLEOTIDE SEQUENCE</scope>
</reference>
<organism evidence="9">
    <name type="scientific">hydrothermal vent metagenome</name>
    <dbReference type="NCBI Taxonomy" id="652676"/>
    <lineage>
        <taxon>unclassified sequences</taxon>
        <taxon>metagenomes</taxon>
        <taxon>ecological metagenomes</taxon>
    </lineage>
</organism>
<keyword evidence="3" id="KW-0479">Metal-binding</keyword>
<keyword evidence="5" id="KW-0408">Iron</keyword>
<feature type="region of interest" description="Disordered" evidence="6">
    <location>
        <begin position="176"/>
        <end position="237"/>
    </location>
</feature>
<dbReference type="GO" id="GO:0009055">
    <property type="term" value="F:electron transfer activity"/>
    <property type="evidence" value="ECO:0007669"/>
    <property type="project" value="InterPro"/>
</dbReference>
<keyword evidence="2" id="KW-0349">Heme</keyword>
<evidence type="ECO:0000256" key="4">
    <source>
        <dbReference type="ARBA" id="ARBA00022982"/>
    </source>
</evidence>
<accession>A0A3B0U6U6</accession>
<feature type="compositionally biased region" description="Low complexity" evidence="6">
    <location>
        <begin position="177"/>
        <end position="214"/>
    </location>
</feature>
<feature type="domain" description="Cytochrome c" evidence="8">
    <location>
        <begin position="72"/>
        <end position="175"/>
    </location>
</feature>
<gene>
    <name evidence="9" type="ORF">MNBD_ALPHA09-236</name>
</gene>
<dbReference type="AlphaFoldDB" id="A0A3B0U6U6"/>